<dbReference type="AlphaFoldDB" id="A0A0V1MFL9"/>
<evidence type="ECO:0000313" key="1">
    <source>
        <dbReference type="EMBL" id="KRZ70458.1"/>
    </source>
</evidence>
<reference evidence="1 2" key="1">
    <citation type="submission" date="2015-01" db="EMBL/GenBank/DDBJ databases">
        <title>Evolution of Trichinella species and genotypes.</title>
        <authorList>
            <person name="Korhonen P.K."/>
            <person name="Edoardo P."/>
            <person name="Giuseppe L.R."/>
            <person name="Gasser R.B."/>
        </authorList>
    </citation>
    <scope>NUCLEOTIDE SEQUENCE [LARGE SCALE GENOMIC DNA]</scope>
    <source>
        <strain evidence="1">ISS1980</strain>
    </source>
</reference>
<comment type="caution">
    <text evidence="1">The sequence shown here is derived from an EMBL/GenBank/DDBJ whole genome shotgun (WGS) entry which is preliminary data.</text>
</comment>
<name>A0A0V1MFL9_9BILA</name>
<protein>
    <submittedName>
        <fullName evidence="1">Uncharacterized protein</fullName>
    </submittedName>
</protein>
<gene>
    <name evidence="1" type="ORF">T10_12800</name>
</gene>
<proteinExistence type="predicted"/>
<evidence type="ECO:0000313" key="2">
    <source>
        <dbReference type="Proteomes" id="UP000054843"/>
    </source>
</evidence>
<dbReference type="EMBL" id="JYDO01000113">
    <property type="protein sequence ID" value="KRZ70458.1"/>
    <property type="molecule type" value="Genomic_DNA"/>
</dbReference>
<sequence>MSKTVKISYRNPEGVYSKRGRKSDRLLRRTVSVTVCASNVEQTLGFEKRQRLRFGTPNCPVQPFARDCRACTIERESTKQLIIHTVYSTQDTNLHLECSREVTRCQRKLVIWSVTDDVQWVIVDPDLCHTECSAKLVRLRKETAKDLARRYFDCPQQALPISSAPWRMLSIELSFDATDTHSKCCLTALRRLTSTFYPGGHPPTLTGGR</sequence>
<keyword evidence="2" id="KW-1185">Reference proteome</keyword>
<organism evidence="1 2">
    <name type="scientific">Trichinella papuae</name>
    <dbReference type="NCBI Taxonomy" id="268474"/>
    <lineage>
        <taxon>Eukaryota</taxon>
        <taxon>Metazoa</taxon>
        <taxon>Ecdysozoa</taxon>
        <taxon>Nematoda</taxon>
        <taxon>Enoplea</taxon>
        <taxon>Dorylaimia</taxon>
        <taxon>Trichinellida</taxon>
        <taxon>Trichinellidae</taxon>
        <taxon>Trichinella</taxon>
    </lineage>
</organism>
<dbReference type="OrthoDB" id="5937516at2759"/>
<dbReference type="Proteomes" id="UP000054843">
    <property type="component" value="Unassembled WGS sequence"/>
</dbReference>
<accession>A0A0V1MFL9</accession>